<dbReference type="InterPro" id="IPR000983">
    <property type="entry name" value="Bac_GSPG_pilin"/>
</dbReference>
<dbReference type="PIRSF" id="PIRSF029928">
    <property type="entry name" value="Late_competence_ComGC"/>
    <property type="match status" value="1"/>
</dbReference>
<keyword evidence="6 8" id="KW-0472">Membrane</keyword>
<comment type="subcellular location">
    <subcellularLocation>
        <location evidence="1">Cell membrane</location>
        <topology evidence="1">Single-pass membrane protein</topology>
    </subcellularLocation>
</comment>
<dbReference type="InterPro" id="IPR045584">
    <property type="entry name" value="Pilin-like"/>
</dbReference>
<dbReference type="NCBIfam" id="NF040999">
    <property type="entry name" value="pilin_ComGC"/>
    <property type="match status" value="1"/>
</dbReference>
<dbReference type="Proteomes" id="UP001203972">
    <property type="component" value="Unassembled WGS sequence"/>
</dbReference>
<evidence type="ECO:0000313" key="14">
    <source>
        <dbReference type="Proteomes" id="UP000503330"/>
    </source>
</evidence>
<gene>
    <name evidence="9" type="ORF">CIAN88_07065</name>
    <name evidence="12" type="ORF">G4D54_10490</name>
    <name evidence="11" type="ORF">GT664_19195</name>
    <name evidence="10" type="ORF">MKC95_09925</name>
</gene>
<dbReference type="GO" id="GO:0005886">
    <property type="term" value="C:plasma membrane"/>
    <property type="evidence" value="ECO:0007669"/>
    <property type="project" value="UniProtKB-SubCell"/>
</dbReference>
<accession>A0A099I9E7</accession>
<evidence type="ECO:0000313" key="12">
    <source>
        <dbReference type="EMBL" id="QJA02839.1"/>
    </source>
</evidence>
<evidence type="ECO:0000256" key="4">
    <source>
        <dbReference type="ARBA" id="ARBA00022692"/>
    </source>
</evidence>
<reference evidence="11" key="2">
    <citation type="journal article" date="2019" name="Nat. Med.">
        <title>A library of human gut bacterial isolates paired with longitudinal multiomics data enables mechanistic microbiome research.</title>
        <authorList>
            <person name="Poyet M."/>
            <person name="Groussin M."/>
            <person name="Gibbons S.M."/>
            <person name="Avila-Pacheco J."/>
            <person name="Jiang X."/>
            <person name="Kearney S.M."/>
            <person name="Perrotta A.R."/>
            <person name="Berdy B."/>
            <person name="Zhao S."/>
            <person name="Lieberman T.D."/>
            <person name="Swanson P.K."/>
            <person name="Smith M."/>
            <person name="Roesemann S."/>
            <person name="Alexander J.E."/>
            <person name="Rich S.A."/>
            <person name="Livny J."/>
            <person name="Vlamakis H."/>
            <person name="Clish C."/>
            <person name="Bullock K."/>
            <person name="Deik A."/>
            <person name="Scott J."/>
            <person name="Pierce K.A."/>
            <person name="Xavier R.J."/>
            <person name="Alm E.J."/>
        </authorList>
    </citation>
    <scope>NUCLEOTIDE SEQUENCE</scope>
    <source>
        <strain evidence="11">BIOML-A12</strain>
    </source>
</reference>
<organism evidence="9 13">
    <name type="scientific">Clostridium innocuum</name>
    <dbReference type="NCBI Taxonomy" id="1522"/>
    <lineage>
        <taxon>Bacteria</taxon>
        <taxon>Bacillati</taxon>
        <taxon>Bacillota</taxon>
        <taxon>Clostridia</taxon>
        <taxon>Eubacteriales</taxon>
        <taxon>Clostridiaceae</taxon>
        <taxon>Clostridium</taxon>
    </lineage>
</organism>
<keyword evidence="2" id="KW-1003">Cell membrane</keyword>
<evidence type="ECO:0000313" key="13">
    <source>
        <dbReference type="Proteomes" id="UP000030008"/>
    </source>
</evidence>
<evidence type="ECO:0000256" key="5">
    <source>
        <dbReference type="ARBA" id="ARBA00022989"/>
    </source>
</evidence>
<dbReference type="PRINTS" id="PR00813">
    <property type="entry name" value="BCTERIALGSPG"/>
</dbReference>
<evidence type="ECO:0000313" key="10">
    <source>
        <dbReference type="EMBL" id="MCR0233082.1"/>
    </source>
</evidence>
<evidence type="ECO:0000313" key="11">
    <source>
        <dbReference type="EMBL" id="MZH57821.1"/>
    </source>
</evidence>
<dbReference type="EMBL" id="WWTN01000044">
    <property type="protein sequence ID" value="MZH57821.1"/>
    <property type="molecule type" value="Genomic_DNA"/>
</dbReference>
<dbReference type="EMBL" id="JQIF01000032">
    <property type="protein sequence ID" value="KGJ53822.1"/>
    <property type="molecule type" value="Genomic_DNA"/>
</dbReference>
<proteinExistence type="inferred from homology"/>
<evidence type="ECO:0000256" key="3">
    <source>
        <dbReference type="ARBA" id="ARBA00022481"/>
    </source>
</evidence>
<dbReference type="InterPro" id="IPR012902">
    <property type="entry name" value="N_methyl_site"/>
</dbReference>
<evidence type="ECO:0000256" key="7">
    <source>
        <dbReference type="ARBA" id="ARBA00043982"/>
    </source>
</evidence>
<dbReference type="GO" id="GO:0015627">
    <property type="term" value="C:type II protein secretion system complex"/>
    <property type="evidence" value="ECO:0007669"/>
    <property type="project" value="InterPro"/>
</dbReference>
<dbReference type="SUPFAM" id="SSF54523">
    <property type="entry name" value="Pili subunits"/>
    <property type="match status" value="1"/>
</dbReference>
<dbReference type="NCBIfam" id="TIGR02532">
    <property type="entry name" value="IV_pilin_GFxxxE"/>
    <property type="match status" value="1"/>
</dbReference>
<dbReference type="RefSeq" id="WP_002609071.1">
    <property type="nucleotide sequence ID" value="NZ_AP025565.1"/>
</dbReference>
<dbReference type="InterPro" id="IPR016940">
    <property type="entry name" value="ComGC"/>
</dbReference>
<dbReference type="Proteomes" id="UP000030008">
    <property type="component" value="Unassembled WGS sequence"/>
</dbReference>
<dbReference type="EMBL" id="JAKTMA010000015">
    <property type="protein sequence ID" value="MCR0233082.1"/>
    <property type="molecule type" value="Genomic_DNA"/>
</dbReference>
<dbReference type="Proteomes" id="UP000604383">
    <property type="component" value="Unassembled WGS sequence"/>
</dbReference>
<evidence type="ECO:0000256" key="2">
    <source>
        <dbReference type="ARBA" id="ARBA00022475"/>
    </source>
</evidence>
<evidence type="ECO:0000256" key="1">
    <source>
        <dbReference type="ARBA" id="ARBA00004162"/>
    </source>
</evidence>
<dbReference type="AlphaFoldDB" id="A0A099I9E7"/>
<dbReference type="GeneID" id="61925969"/>
<evidence type="ECO:0000256" key="8">
    <source>
        <dbReference type="SAM" id="Phobius"/>
    </source>
</evidence>
<dbReference type="GO" id="GO:0030420">
    <property type="term" value="P:establishment of competence for transformation"/>
    <property type="evidence" value="ECO:0007669"/>
    <property type="project" value="InterPro"/>
</dbReference>
<sequence length="99" mass="11034">MKNNKGFTILEMMIVLSIIALVFLLTLPNIQQKEKIIRSKGCEALIEVANAQILLYEVENLSPPKSMSDLISKGYLKDTQRRCPNGDTIEISNGQAAVR</sequence>
<dbReference type="EMBL" id="CP048838">
    <property type="protein sequence ID" value="QJA02839.1"/>
    <property type="molecule type" value="Genomic_DNA"/>
</dbReference>
<evidence type="ECO:0000256" key="6">
    <source>
        <dbReference type="ARBA" id="ARBA00023136"/>
    </source>
</evidence>
<keyword evidence="3" id="KW-0488">Methylation</keyword>
<reference evidence="12 14" key="3">
    <citation type="submission" date="2020-02" db="EMBL/GenBank/DDBJ databases">
        <authorList>
            <person name="Kociolek L.K."/>
            <person name="Ozer E.A."/>
        </authorList>
    </citation>
    <scope>NUCLEOTIDE SEQUENCE [LARGE SCALE GENOMIC DNA]</scope>
    <source>
        <strain evidence="12 14">ATCC 14501</strain>
    </source>
</reference>
<feature type="transmembrane region" description="Helical" evidence="8">
    <location>
        <begin position="6"/>
        <end position="30"/>
    </location>
</feature>
<reference evidence="10" key="4">
    <citation type="journal article" date="2022" name="Clin. Infect. Dis.">
        <title>Association between Clostridium innocuum and antibiotic-associated diarrhea in adults and children: A cross-sectional study and comparative genomics analysis.</title>
        <authorList>
            <person name="Cherny K.E."/>
            <person name="Muscat E.B."/>
            <person name="Balaji A."/>
            <person name="Mukherjee J."/>
            <person name="Ozer E.A."/>
            <person name="Angarone M.P."/>
            <person name="Hauser A.R."/>
            <person name="Sichel J.S."/>
            <person name="Amponsah E."/>
            <person name="Kociolek L.K."/>
        </authorList>
    </citation>
    <scope>NUCLEOTIDE SEQUENCE</scope>
    <source>
        <strain evidence="10">NU1-AC-029v</strain>
    </source>
</reference>
<name>A0A099I9E7_CLOIN</name>
<comment type="similarity">
    <text evidence="7">Belongs to the ComGC family.</text>
</comment>
<dbReference type="Pfam" id="PF07963">
    <property type="entry name" value="N_methyl"/>
    <property type="match status" value="1"/>
</dbReference>
<reference evidence="9 13" key="1">
    <citation type="submission" date="2014-08" db="EMBL/GenBank/DDBJ databases">
        <title>Clostridium innocuum, an unnegligible vancomycin-resistant pathogen causing extra-intestinal infections.</title>
        <authorList>
            <person name="Feng Y."/>
            <person name="Chiu C.-H."/>
        </authorList>
    </citation>
    <scope>NUCLEOTIDE SEQUENCE [LARGE SCALE GENOMIC DNA]</scope>
    <source>
        <strain evidence="9 13">AN88</strain>
    </source>
</reference>
<dbReference type="GO" id="GO:0015628">
    <property type="term" value="P:protein secretion by the type II secretion system"/>
    <property type="evidence" value="ECO:0007669"/>
    <property type="project" value="InterPro"/>
</dbReference>
<keyword evidence="4 8" id="KW-0812">Transmembrane</keyword>
<keyword evidence="5 8" id="KW-1133">Transmembrane helix</keyword>
<evidence type="ECO:0000313" key="9">
    <source>
        <dbReference type="EMBL" id="KGJ53822.1"/>
    </source>
</evidence>
<dbReference type="Proteomes" id="UP000503330">
    <property type="component" value="Chromosome"/>
</dbReference>
<protein>
    <submittedName>
        <fullName evidence="9">Competence protein ComGC</fullName>
    </submittedName>
    <submittedName>
        <fullName evidence="10">Prepilin-type N-terminal cleavage/methylation domain-containing protein</fullName>
    </submittedName>
</protein>